<gene>
    <name evidence="1" type="ORF">KK488_01180</name>
</gene>
<proteinExistence type="predicted"/>
<dbReference type="Proteomes" id="UP001138757">
    <property type="component" value="Unassembled WGS sequence"/>
</dbReference>
<protein>
    <submittedName>
        <fullName evidence="1">Uncharacterized protein</fullName>
    </submittedName>
</protein>
<dbReference type="RefSeq" id="WP_214621303.1">
    <property type="nucleotide sequence ID" value="NZ_JAHGAW010000001.1"/>
</dbReference>
<evidence type="ECO:0000313" key="1">
    <source>
        <dbReference type="EMBL" id="MBT2185556.1"/>
    </source>
</evidence>
<dbReference type="AlphaFoldDB" id="A0A9X1D9E9"/>
<evidence type="ECO:0000313" key="2">
    <source>
        <dbReference type="Proteomes" id="UP001138757"/>
    </source>
</evidence>
<reference evidence="1" key="1">
    <citation type="submission" date="2021-05" db="EMBL/GenBank/DDBJ databases">
        <title>Genome of Sphingobium sp. strain.</title>
        <authorList>
            <person name="Fan R."/>
        </authorList>
    </citation>
    <scope>NUCLEOTIDE SEQUENCE</scope>
    <source>
        <strain evidence="1">H33</strain>
    </source>
</reference>
<dbReference type="EMBL" id="JAHGAW010000001">
    <property type="protein sequence ID" value="MBT2185556.1"/>
    <property type="molecule type" value="Genomic_DNA"/>
</dbReference>
<name>A0A9X1D9E9_9SPHN</name>
<comment type="caution">
    <text evidence="1">The sequence shown here is derived from an EMBL/GenBank/DDBJ whole genome shotgun (WGS) entry which is preliminary data.</text>
</comment>
<sequence length="591" mass="65245">MARYDEQGNNEDLSDAGWLKGLPAGWIDGFICARHLFRRLKAEYGDGDPAPWHDVINADYWGPHFGDPPEDYASKQKLSVRIVATIQRALLSGQLAASWFDGSDFRSIPMPAAQNTSALHNALLHGTFEIDPLWSDEWQHWNGQGWAIEKEQFEVWLASPDAVDPAGLPPQIPTQLEPDEFAISSRKPSVSEHVPLSEAVSWIAFGVALNADRLDQALRWRRLCGGDLDTAQHRLQDAAATLLEAGSSGRVSFFGRHIDAYEDKGKRTEKIDVLALVDYRQVLITGHDHLRYGEGLCRWYKSPNDSHLRGSDRRDLFSNVTVARSELMTQFPGGESPGDTENASAASVPLAIGVGELQLPDEHFDPLAAADIAPWWTVLQSLAWVATRSAAFVERVGELEAHNDQEIAQFICSSMVLLYVSRNACTCAAAATDPVNRWEWCTCFRDAGRQLLDQIRLNYVHPVQLINGVSRPMAFHEFAGVGQRPTGADWHDLKPAPIFSSAEVIAAIPHLPSEIDRSVGYGRAPAVKTGRPPSDGEILSKADEMKARGLDGRTIAKCMRLEPGFENVATTTVRDLIKGRWKPAGRPKKAA</sequence>
<keyword evidence="2" id="KW-1185">Reference proteome</keyword>
<organism evidence="1 2">
    <name type="scientific">Sphingobium nicotianae</name>
    <dbReference type="NCBI Taxonomy" id="2782607"/>
    <lineage>
        <taxon>Bacteria</taxon>
        <taxon>Pseudomonadati</taxon>
        <taxon>Pseudomonadota</taxon>
        <taxon>Alphaproteobacteria</taxon>
        <taxon>Sphingomonadales</taxon>
        <taxon>Sphingomonadaceae</taxon>
        <taxon>Sphingobium</taxon>
    </lineage>
</organism>
<accession>A0A9X1D9E9</accession>